<evidence type="ECO:0000256" key="1">
    <source>
        <dbReference type="SAM" id="Coils"/>
    </source>
</evidence>
<reference evidence="2" key="1">
    <citation type="journal article" date="2014" name="Front. Microbiol.">
        <title>High frequency of phylogenetically diverse reductive dehalogenase-homologous genes in deep subseafloor sedimentary metagenomes.</title>
        <authorList>
            <person name="Kawai M."/>
            <person name="Futagami T."/>
            <person name="Toyoda A."/>
            <person name="Takaki Y."/>
            <person name="Nishi S."/>
            <person name="Hori S."/>
            <person name="Arai W."/>
            <person name="Tsubouchi T."/>
            <person name="Morono Y."/>
            <person name="Uchiyama I."/>
            <person name="Ito T."/>
            <person name="Fujiyama A."/>
            <person name="Inagaki F."/>
            <person name="Takami H."/>
        </authorList>
    </citation>
    <scope>NUCLEOTIDE SEQUENCE</scope>
    <source>
        <strain evidence="2">Expedition CK06-06</strain>
    </source>
</reference>
<feature type="coiled-coil region" evidence="1">
    <location>
        <begin position="18"/>
        <end position="182"/>
    </location>
</feature>
<dbReference type="PANTHER" id="PTHR18937">
    <property type="entry name" value="STRUCTURAL MAINTENANCE OF CHROMOSOMES SMC FAMILY MEMBER"/>
    <property type="match status" value="1"/>
</dbReference>
<organism evidence="2">
    <name type="scientific">marine sediment metagenome</name>
    <dbReference type="NCBI Taxonomy" id="412755"/>
    <lineage>
        <taxon>unclassified sequences</taxon>
        <taxon>metagenomes</taxon>
        <taxon>ecological metagenomes</taxon>
    </lineage>
</organism>
<evidence type="ECO:0008006" key="3">
    <source>
        <dbReference type="Google" id="ProtNLM"/>
    </source>
</evidence>
<sequence>EIDYKRNVELGTEYKRKIQSGKESIIKTNEEIKKWEEKGEESREKINKLTETKSEFEEKVNNVRSKQANLKNEILEEEKILKGQRYQKEKRANEIFEAEVELTKLEQEEKTLMEKIGTSVSEISEADRLEETEIELKKNIIEALQEKLNKLGQINFAALEEYQEEKERYDNLVNQRNDIINAEETLIETIQKINDTAREKFIETFEKIRMSFRDVYTKFFEDGEADLLLTEDSDPLEAKIGIVSRPSGKKLNSISLLSAGEKALTAIALLMSIYMVKPSPFCVL</sequence>
<dbReference type="InterPro" id="IPR027417">
    <property type="entry name" value="P-loop_NTPase"/>
</dbReference>
<dbReference type="SUPFAM" id="SSF52540">
    <property type="entry name" value="P-loop containing nucleoside triphosphate hydrolases"/>
    <property type="match status" value="1"/>
</dbReference>
<evidence type="ECO:0000313" key="2">
    <source>
        <dbReference type="EMBL" id="GAF91978.1"/>
    </source>
</evidence>
<proteinExistence type="predicted"/>
<dbReference type="Gene3D" id="3.40.50.300">
    <property type="entry name" value="P-loop containing nucleotide triphosphate hydrolases"/>
    <property type="match status" value="1"/>
</dbReference>
<comment type="caution">
    <text evidence="2">The sequence shown here is derived from an EMBL/GenBank/DDBJ whole genome shotgun (WGS) entry which is preliminary data.</text>
</comment>
<accession>X0TEP3</accession>
<gene>
    <name evidence="2" type="ORF">S01H1_25744</name>
</gene>
<feature type="non-terminal residue" evidence="2">
    <location>
        <position position="1"/>
    </location>
</feature>
<feature type="non-terminal residue" evidence="2">
    <location>
        <position position="284"/>
    </location>
</feature>
<dbReference type="EMBL" id="BARS01015575">
    <property type="protein sequence ID" value="GAF91978.1"/>
    <property type="molecule type" value="Genomic_DNA"/>
</dbReference>
<keyword evidence="1" id="KW-0175">Coiled coil</keyword>
<protein>
    <recommendedName>
        <fullName evidence="3">RecF/RecN/SMC N-terminal domain-containing protein</fullName>
    </recommendedName>
</protein>
<dbReference type="AlphaFoldDB" id="X0TEP3"/>
<name>X0TEP3_9ZZZZ</name>